<evidence type="ECO:0000313" key="2">
    <source>
        <dbReference type="Proteomes" id="UP001162162"/>
    </source>
</evidence>
<keyword evidence="2" id="KW-1185">Reference proteome</keyword>
<sequence length="170" mass="20300">MKDMPCVYARHRLYTYERRKLDELNLFSFFNRQLRIIRGVRPSEILTRVQTQFGDETLSKTQVYEWHKRFSARRNKGWKMNYMIVFLKPPLRKRTYVQYVSFWRVSVALHLKKLLDHKSAEGVMTTRFTKNIAALGQFYNIIRSGQKAVVLQTCHIVRKVLGQDEFPPLA</sequence>
<proteinExistence type="predicted"/>
<dbReference type="Proteomes" id="UP001162162">
    <property type="component" value="Unassembled WGS sequence"/>
</dbReference>
<accession>A0AAV8XK16</accession>
<dbReference type="EMBL" id="JAPWTK010000506">
    <property type="protein sequence ID" value="KAJ8939129.1"/>
    <property type="molecule type" value="Genomic_DNA"/>
</dbReference>
<evidence type="ECO:0000313" key="1">
    <source>
        <dbReference type="EMBL" id="KAJ8939129.1"/>
    </source>
</evidence>
<protein>
    <recommendedName>
        <fullName evidence="3">Mos1 transposase HTH domain-containing protein</fullName>
    </recommendedName>
</protein>
<name>A0AAV8XK16_9CUCU</name>
<evidence type="ECO:0008006" key="3">
    <source>
        <dbReference type="Google" id="ProtNLM"/>
    </source>
</evidence>
<reference evidence="1" key="1">
    <citation type="journal article" date="2023" name="Insect Mol. Biol.">
        <title>Genome sequencing provides insights into the evolution of gene families encoding plant cell wall-degrading enzymes in longhorned beetles.</title>
        <authorList>
            <person name="Shin N.R."/>
            <person name="Okamura Y."/>
            <person name="Kirsch R."/>
            <person name="Pauchet Y."/>
        </authorList>
    </citation>
    <scope>NUCLEOTIDE SEQUENCE</scope>
    <source>
        <strain evidence="1">AMC_N1</strain>
    </source>
</reference>
<gene>
    <name evidence="1" type="ORF">NQ318_010884</name>
</gene>
<comment type="caution">
    <text evidence="1">The sequence shown here is derived from an EMBL/GenBank/DDBJ whole genome shotgun (WGS) entry which is preliminary data.</text>
</comment>
<organism evidence="1 2">
    <name type="scientific">Aromia moschata</name>
    <dbReference type="NCBI Taxonomy" id="1265417"/>
    <lineage>
        <taxon>Eukaryota</taxon>
        <taxon>Metazoa</taxon>
        <taxon>Ecdysozoa</taxon>
        <taxon>Arthropoda</taxon>
        <taxon>Hexapoda</taxon>
        <taxon>Insecta</taxon>
        <taxon>Pterygota</taxon>
        <taxon>Neoptera</taxon>
        <taxon>Endopterygota</taxon>
        <taxon>Coleoptera</taxon>
        <taxon>Polyphaga</taxon>
        <taxon>Cucujiformia</taxon>
        <taxon>Chrysomeloidea</taxon>
        <taxon>Cerambycidae</taxon>
        <taxon>Cerambycinae</taxon>
        <taxon>Callichromatini</taxon>
        <taxon>Aromia</taxon>
    </lineage>
</organism>
<dbReference type="AlphaFoldDB" id="A0AAV8XK16"/>